<dbReference type="FunFam" id="3.30.70.600:FF:000003">
    <property type="entry name" value="30S ribosomal protein S10"/>
    <property type="match status" value="1"/>
</dbReference>
<keyword evidence="2 4" id="KW-0689">Ribosomal protein</keyword>
<evidence type="ECO:0000313" key="7">
    <source>
        <dbReference type="Proteomes" id="UP000176431"/>
    </source>
</evidence>
<feature type="domain" description="Small ribosomal subunit protein uS10" evidence="5">
    <location>
        <begin position="20"/>
        <end position="114"/>
    </location>
</feature>
<dbReference type="PANTHER" id="PTHR11700">
    <property type="entry name" value="30S RIBOSOMAL PROTEIN S10 FAMILY MEMBER"/>
    <property type="match status" value="1"/>
</dbReference>
<dbReference type="NCBIfam" id="NF001861">
    <property type="entry name" value="PRK00596.1"/>
    <property type="match status" value="1"/>
</dbReference>
<dbReference type="GO" id="GO:1990904">
    <property type="term" value="C:ribonucleoprotein complex"/>
    <property type="evidence" value="ECO:0007669"/>
    <property type="project" value="UniProtKB-KW"/>
</dbReference>
<evidence type="ECO:0000256" key="3">
    <source>
        <dbReference type="ARBA" id="ARBA00023274"/>
    </source>
</evidence>
<organism evidence="6 7">
    <name type="scientific">Candidatus Azambacteria bacterium RIFCSPHIGHO2_01_FULL_40_24</name>
    <dbReference type="NCBI Taxonomy" id="1797301"/>
    <lineage>
        <taxon>Bacteria</taxon>
        <taxon>Candidatus Azamiibacteriota</taxon>
    </lineage>
</organism>
<dbReference type="InterPro" id="IPR036838">
    <property type="entry name" value="Ribosomal_uS10_dom_sf"/>
</dbReference>
<dbReference type="Gene3D" id="3.30.70.600">
    <property type="entry name" value="Ribosomal protein S10 domain"/>
    <property type="match status" value="1"/>
</dbReference>
<dbReference type="PROSITE" id="PS00361">
    <property type="entry name" value="RIBOSOMAL_S10"/>
    <property type="match status" value="1"/>
</dbReference>
<dbReference type="NCBIfam" id="TIGR01049">
    <property type="entry name" value="rpsJ_bact"/>
    <property type="match status" value="1"/>
</dbReference>
<comment type="subunit">
    <text evidence="4">Part of the 30S ribosomal subunit.</text>
</comment>
<sequence>MVKKKEVKKKEKEEIKQRIRIRIRAYDNKIIDSSARQIVDTAERQGAEVIGPIPMPTEIKKYTVNSSTFVHKNSRDQYEMRVHKRLIDIISPSAKTIDALMNLNLPAGVDIEIKM</sequence>
<comment type="function">
    <text evidence="4">Involved in the binding of tRNA to the ribosomes.</text>
</comment>
<dbReference type="AlphaFoldDB" id="A0A1F5B544"/>
<protein>
    <recommendedName>
        <fullName evidence="4">Small ribosomal subunit protein uS10</fullName>
    </recommendedName>
</protein>
<dbReference type="SUPFAM" id="SSF54999">
    <property type="entry name" value="Ribosomal protein S10"/>
    <property type="match status" value="1"/>
</dbReference>
<evidence type="ECO:0000256" key="1">
    <source>
        <dbReference type="ARBA" id="ARBA00007102"/>
    </source>
</evidence>
<comment type="similarity">
    <text evidence="1 4">Belongs to the universal ribosomal protein uS10 family.</text>
</comment>
<gene>
    <name evidence="4" type="primary">rpsJ</name>
    <name evidence="6" type="ORF">A2819_02295</name>
</gene>
<accession>A0A1F5B544</accession>
<evidence type="ECO:0000313" key="6">
    <source>
        <dbReference type="EMBL" id="OGD25701.1"/>
    </source>
</evidence>
<evidence type="ECO:0000256" key="4">
    <source>
        <dbReference type="HAMAP-Rule" id="MF_00508"/>
    </source>
</evidence>
<comment type="caution">
    <text evidence="6">The sequence shown here is derived from an EMBL/GenBank/DDBJ whole genome shotgun (WGS) entry which is preliminary data.</text>
</comment>
<proteinExistence type="inferred from homology"/>
<dbReference type="EMBL" id="MEYK01000005">
    <property type="protein sequence ID" value="OGD25701.1"/>
    <property type="molecule type" value="Genomic_DNA"/>
</dbReference>
<dbReference type="SMART" id="SM01403">
    <property type="entry name" value="Ribosomal_S10"/>
    <property type="match status" value="1"/>
</dbReference>
<dbReference type="GO" id="GO:0000049">
    <property type="term" value="F:tRNA binding"/>
    <property type="evidence" value="ECO:0007669"/>
    <property type="project" value="UniProtKB-UniRule"/>
</dbReference>
<dbReference type="InterPro" id="IPR001848">
    <property type="entry name" value="Ribosomal_uS10"/>
</dbReference>
<keyword evidence="3 4" id="KW-0687">Ribonucleoprotein</keyword>
<dbReference type="Pfam" id="PF00338">
    <property type="entry name" value="Ribosomal_S10"/>
    <property type="match status" value="1"/>
</dbReference>
<dbReference type="PRINTS" id="PR00971">
    <property type="entry name" value="RIBOSOMALS10"/>
</dbReference>
<dbReference type="InterPro" id="IPR027486">
    <property type="entry name" value="Ribosomal_uS10_dom"/>
</dbReference>
<dbReference type="InterPro" id="IPR018268">
    <property type="entry name" value="Ribosomal_uS10_CS"/>
</dbReference>
<dbReference type="Proteomes" id="UP000176431">
    <property type="component" value="Unassembled WGS sequence"/>
</dbReference>
<dbReference type="GO" id="GO:0003735">
    <property type="term" value="F:structural constituent of ribosome"/>
    <property type="evidence" value="ECO:0007669"/>
    <property type="project" value="InterPro"/>
</dbReference>
<dbReference type="GO" id="GO:0006412">
    <property type="term" value="P:translation"/>
    <property type="evidence" value="ECO:0007669"/>
    <property type="project" value="UniProtKB-UniRule"/>
</dbReference>
<evidence type="ECO:0000256" key="2">
    <source>
        <dbReference type="ARBA" id="ARBA00022980"/>
    </source>
</evidence>
<reference evidence="6 7" key="1">
    <citation type="journal article" date="2016" name="Nat. Commun.">
        <title>Thousands of microbial genomes shed light on interconnected biogeochemical processes in an aquifer system.</title>
        <authorList>
            <person name="Anantharaman K."/>
            <person name="Brown C.T."/>
            <person name="Hug L.A."/>
            <person name="Sharon I."/>
            <person name="Castelle C.J."/>
            <person name="Probst A.J."/>
            <person name="Thomas B.C."/>
            <person name="Singh A."/>
            <person name="Wilkins M.J."/>
            <person name="Karaoz U."/>
            <person name="Brodie E.L."/>
            <person name="Williams K.H."/>
            <person name="Hubbard S.S."/>
            <person name="Banfield J.F."/>
        </authorList>
    </citation>
    <scope>NUCLEOTIDE SEQUENCE [LARGE SCALE GENOMIC DNA]</scope>
</reference>
<dbReference type="HAMAP" id="MF_00508">
    <property type="entry name" value="Ribosomal_uS10"/>
    <property type="match status" value="1"/>
</dbReference>
<evidence type="ECO:0000259" key="5">
    <source>
        <dbReference type="SMART" id="SM01403"/>
    </source>
</evidence>
<name>A0A1F5B544_9BACT</name>
<dbReference type="GO" id="GO:0005840">
    <property type="term" value="C:ribosome"/>
    <property type="evidence" value="ECO:0007669"/>
    <property type="project" value="UniProtKB-KW"/>
</dbReference>